<feature type="compositionally biased region" description="Basic and acidic residues" evidence="1">
    <location>
        <begin position="13"/>
        <end position="25"/>
    </location>
</feature>
<geneLocation type="plasmid" evidence="2">
    <name>1</name>
</geneLocation>
<dbReference type="Proteomes" id="UP001055307">
    <property type="component" value="Unassembled WGS sequence"/>
</dbReference>
<feature type="compositionally biased region" description="Basic residues" evidence="1">
    <location>
        <begin position="1"/>
        <end position="12"/>
    </location>
</feature>
<reference evidence="2" key="2">
    <citation type="submission" date="2019-12" db="EMBL/GenBank/DDBJ databases">
        <authorList>
            <person name="Cremers G."/>
        </authorList>
    </citation>
    <scope>NUCLEOTIDE SEQUENCE</scope>
    <source>
        <strain evidence="2">Mbul2</strain>
        <plasmid evidence="2">1</plasmid>
    </source>
</reference>
<organism evidence="2">
    <name type="scientific">Methylobacterium bullatum</name>
    <dbReference type="NCBI Taxonomy" id="570505"/>
    <lineage>
        <taxon>Bacteria</taxon>
        <taxon>Pseudomonadati</taxon>
        <taxon>Pseudomonadota</taxon>
        <taxon>Alphaproteobacteria</taxon>
        <taxon>Hyphomicrobiales</taxon>
        <taxon>Methylobacteriaceae</taxon>
        <taxon>Methylobacterium</taxon>
    </lineage>
</organism>
<keyword evidence="4" id="KW-1185">Reference proteome</keyword>
<evidence type="ECO:0000256" key="1">
    <source>
        <dbReference type="SAM" id="MobiDB-lite"/>
    </source>
</evidence>
<feature type="region of interest" description="Disordered" evidence="1">
    <location>
        <begin position="1"/>
        <end position="25"/>
    </location>
</feature>
<protein>
    <recommendedName>
        <fullName evidence="5">(2Fe-2S) ferredoxin domain-containing protein</fullName>
    </recommendedName>
</protein>
<proteinExistence type="predicted"/>
<evidence type="ECO:0000313" key="4">
    <source>
        <dbReference type="Proteomes" id="UP001055307"/>
    </source>
</evidence>
<accession>A0A679JXS3</accession>
<dbReference type="CDD" id="cd02980">
    <property type="entry name" value="TRX_Fd_family"/>
    <property type="match status" value="1"/>
</dbReference>
<name>A0A679JXS3_9HYPH</name>
<dbReference type="EMBL" id="LR743510">
    <property type="protein sequence ID" value="CAA2139773.1"/>
    <property type="molecule type" value="Genomic_DNA"/>
</dbReference>
<reference evidence="3" key="1">
    <citation type="journal article" date="2016" name="Front. Microbiol.">
        <title>Genome Sequence of the Piezophilic, Mesophilic Sulfate-Reducing Bacterium Desulfovibrio indicus J2T.</title>
        <authorList>
            <person name="Cao J."/>
            <person name="Maignien L."/>
            <person name="Shao Z."/>
            <person name="Alain K."/>
            <person name="Jebbar M."/>
        </authorList>
    </citation>
    <scope>NUCLEOTIDE SEQUENCE</scope>
    <source>
        <strain evidence="3">DSM 21893</strain>
    </source>
</reference>
<dbReference type="Gene3D" id="3.40.30.10">
    <property type="entry name" value="Glutaredoxin"/>
    <property type="match status" value="1"/>
</dbReference>
<sequence>MASRSPARRTRNGHPDLAKHEKDTTVRTAKSGYSDIVLVCAKCTKRVGLKKDEIRGRLKREVKRRGLGGMTRVVSTGCLGPCPKRFVAVATSFSLSRNRIVLIDPEGNAEQALDTVYPPARRSE</sequence>
<dbReference type="AlphaFoldDB" id="A0A679JXS3"/>
<dbReference type="EMBL" id="BPQF01000007">
    <property type="protein sequence ID" value="GJD38561.1"/>
    <property type="molecule type" value="Genomic_DNA"/>
</dbReference>
<gene>
    <name evidence="2" type="ORF">MBLL_01785</name>
    <name evidence="3" type="ORF">OICFNHDK_1006</name>
</gene>
<evidence type="ECO:0000313" key="2">
    <source>
        <dbReference type="EMBL" id="CAA2139773.1"/>
    </source>
</evidence>
<evidence type="ECO:0000313" key="3">
    <source>
        <dbReference type="EMBL" id="GJD38561.1"/>
    </source>
</evidence>
<evidence type="ECO:0008006" key="5">
    <source>
        <dbReference type="Google" id="ProtNLM"/>
    </source>
</evidence>
<keyword evidence="2" id="KW-0614">Plasmid</keyword>
<reference evidence="3" key="3">
    <citation type="submission" date="2021-08" db="EMBL/GenBank/DDBJ databases">
        <authorList>
            <person name="Tani A."/>
            <person name="Ola A."/>
            <person name="Ogura Y."/>
            <person name="Katsura K."/>
            <person name="Hayashi T."/>
        </authorList>
    </citation>
    <scope>NUCLEOTIDE SEQUENCE</scope>
    <source>
        <strain evidence="3">DSM 21893</strain>
    </source>
</reference>